<dbReference type="Gene3D" id="1.20.120.160">
    <property type="entry name" value="HPT domain"/>
    <property type="match status" value="1"/>
</dbReference>
<accession>A0ABW3S9S0</accession>
<sequence>MADFGTSDPLLEIYLHENSQLLEQLEQSILECEEANAFSSASIDVIFRIMHTIKGSSTMMNFDNIAVLSHVIEDLFAYIREHQPRLTD</sequence>
<dbReference type="SUPFAM" id="SSF47226">
    <property type="entry name" value="Histidine-containing phosphotransfer domain, HPT domain"/>
    <property type="match status" value="1"/>
</dbReference>
<dbReference type="EMBL" id="JBHTKZ010000010">
    <property type="protein sequence ID" value="MFD1181248.1"/>
    <property type="molecule type" value="Genomic_DNA"/>
</dbReference>
<dbReference type="CDD" id="cd00088">
    <property type="entry name" value="HPT"/>
    <property type="match status" value="1"/>
</dbReference>
<keyword evidence="4" id="KW-1185">Reference proteome</keyword>
<organism evidence="3 4">
    <name type="scientific">Paenibacillus timonensis</name>
    <dbReference type="NCBI Taxonomy" id="225915"/>
    <lineage>
        <taxon>Bacteria</taxon>
        <taxon>Bacillati</taxon>
        <taxon>Bacillota</taxon>
        <taxon>Bacilli</taxon>
        <taxon>Bacillales</taxon>
        <taxon>Paenibacillaceae</taxon>
        <taxon>Paenibacillus</taxon>
    </lineage>
</organism>
<evidence type="ECO:0000313" key="3">
    <source>
        <dbReference type="EMBL" id="MFD1181248.1"/>
    </source>
</evidence>
<proteinExistence type="predicted"/>
<dbReference type="Proteomes" id="UP001597211">
    <property type="component" value="Unassembled WGS sequence"/>
</dbReference>
<feature type="domain" description="HPt" evidence="2">
    <location>
        <begin position="3"/>
        <end position="88"/>
    </location>
</feature>
<dbReference type="PANTHER" id="PTHR43395">
    <property type="entry name" value="SENSOR HISTIDINE KINASE CHEA"/>
    <property type="match status" value="1"/>
</dbReference>
<comment type="caution">
    <text evidence="3">The sequence shown here is derived from an EMBL/GenBank/DDBJ whole genome shotgun (WGS) entry which is preliminary data.</text>
</comment>
<dbReference type="PROSITE" id="PS50894">
    <property type="entry name" value="HPT"/>
    <property type="match status" value="1"/>
</dbReference>
<dbReference type="PANTHER" id="PTHR43395:SF10">
    <property type="entry name" value="CHEMOTAXIS PROTEIN CHEA"/>
    <property type="match status" value="1"/>
</dbReference>
<dbReference type="Pfam" id="PF01627">
    <property type="entry name" value="Hpt"/>
    <property type="match status" value="1"/>
</dbReference>
<gene>
    <name evidence="3" type="ORF">ACFQ2Z_07750</name>
</gene>
<reference evidence="4" key="1">
    <citation type="journal article" date="2019" name="Int. J. Syst. Evol. Microbiol.">
        <title>The Global Catalogue of Microorganisms (GCM) 10K type strain sequencing project: providing services to taxonomists for standard genome sequencing and annotation.</title>
        <authorList>
            <consortium name="The Broad Institute Genomics Platform"/>
            <consortium name="The Broad Institute Genome Sequencing Center for Infectious Disease"/>
            <person name="Wu L."/>
            <person name="Ma J."/>
        </authorList>
    </citation>
    <scope>NUCLEOTIDE SEQUENCE [LARGE SCALE GENOMIC DNA]</scope>
    <source>
        <strain evidence="4">CCUG 48216</strain>
    </source>
</reference>
<name>A0ABW3S9S0_9BACL</name>
<keyword evidence="1" id="KW-0597">Phosphoprotein</keyword>
<feature type="modified residue" description="Phosphohistidine" evidence="1">
    <location>
        <position position="51"/>
    </location>
</feature>
<evidence type="ECO:0000313" key="4">
    <source>
        <dbReference type="Proteomes" id="UP001597211"/>
    </source>
</evidence>
<evidence type="ECO:0000256" key="1">
    <source>
        <dbReference type="PROSITE-ProRule" id="PRU00110"/>
    </source>
</evidence>
<protein>
    <submittedName>
        <fullName evidence="3">Hpt domain-containing protein</fullName>
    </submittedName>
</protein>
<evidence type="ECO:0000259" key="2">
    <source>
        <dbReference type="PROSITE" id="PS50894"/>
    </source>
</evidence>
<dbReference type="InterPro" id="IPR008207">
    <property type="entry name" value="Sig_transdc_His_kin_Hpt_dom"/>
</dbReference>
<dbReference type="InterPro" id="IPR036641">
    <property type="entry name" value="HPT_dom_sf"/>
</dbReference>
<dbReference type="RefSeq" id="WP_240268131.1">
    <property type="nucleotide sequence ID" value="NZ_JAKSXN010000008.1"/>
</dbReference>
<dbReference type="InterPro" id="IPR051315">
    <property type="entry name" value="Bact_Chemotaxis_CheA"/>
</dbReference>